<dbReference type="EMBL" id="JASAOG010000089">
    <property type="protein sequence ID" value="KAK0053107.1"/>
    <property type="molecule type" value="Genomic_DNA"/>
</dbReference>
<dbReference type="Gene3D" id="3.40.50.720">
    <property type="entry name" value="NAD(P)-binding Rossmann-like Domain"/>
    <property type="match status" value="1"/>
</dbReference>
<dbReference type="SUPFAM" id="SSF51735">
    <property type="entry name" value="NAD(P)-binding Rossmann-fold domains"/>
    <property type="match status" value="2"/>
</dbReference>
<dbReference type="PANTHER" id="PTHR43313">
    <property type="entry name" value="SHORT-CHAIN DEHYDROGENASE/REDUCTASE FAMILY 9C"/>
    <property type="match status" value="1"/>
</dbReference>
<dbReference type="Proteomes" id="UP001233172">
    <property type="component" value="Unassembled WGS sequence"/>
</dbReference>
<evidence type="ECO:0000313" key="4">
    <source>
        <dbReference type="EMBL" id="KAK0053107.1"/>
    </source>
</evidence>
<feature type="transmembrane region" description="Helical" evidence="3">
    <location>
        <begin position="17"/>
        <end position="39"/>
    </location>
</feature>
<sequence length="420" mass="46969">MGQSPTPTEPQADPITAIFYGLTAIILVYLIVDFFMRLLKVGNYGDRYVMVTDCDSAFGQSLVHRLDYLGFHVFAGCLTEDGRIFLSGNCSNRVATFLLDVTKTKRIEAVVQAVRRLLPYSKVRCGYKAKLRLMMLSVSVRCGYKAKLRLMMLSVSVRCGYKSKVRLMMLSVSVNCGYKSKLRLMMLSVSVSCGYKAKCIKMSWCPGLWGLVNNAGILGNTGQSESCIKDDYVRVLEVNLLGMIEVTRQFLPYIRKEKGRVVNMSDMFGRLAIGLAPYSVSKFGVEAYSDILRREMCKLKVKVCIIEPGSFRDTLFMDAIRPDSGNDLQDRSIDDLLETSNLTSSDAARNFSFMPVLSACTHALTSTFPKTRYVIGWDAMLVHLPLTYLPTWIPDWIYALPEYSSTHSSIATGSASGYQN</sequence>
<dbReference type="PANTHER" id="PTHR43313:SF1">
    <property type="entry name" value="3BETA-HYDROXYSTEROID DEHYDROGENASE DHS-16"/>
    <property type="match status" value="1"/>
</dbReference>
<accession>A0AAD8BF47</accession>
<evidence type="ECO:0000256" key="1">
    <source>
        <dbReference type="ARBA" id="ARBA00023002"/>
    </source>
</evidence>
<comment type="similarity">
    <text evidence="2">Belongs to the short-chain dehydrogenases/reductases (SDR) family.</text>
</comment>
<dbReference type="Pfam" id="PF00106">
    <property type="entry name" value="adh_short"/>
    <property type="match status" value="1"/>
</dbReference>
<reference evidence="4" key="1">
    <citation type="journal article" date="2023" name="PLoS Negl. Trop. Dis.">
        <title>A genome sequence for Biomphalaria pfeifferi, the major vector snail for the human-infecting parasite Schistosoma mansoni.</title>
        <authorList>
            <person name="Bu L."/>
            <person name="Lu L."/>
            <person name="Laidemitt M.R."/>
            <person name="Zhang S.M."/>
            <person name="Mutuku M."/>
            <person name="Mkoji G."/>
            <person name="Steinauer M."/>
            <person name="Loker E.S."/>
        </authorList>
    </citation>
    <scope>NUCLEOTIDE SEQUENCE</scope>
    <source>
        <strain evidence="4">KasaAsao</strain>
    </source>
</reference>
<dbReference type="GO" id="GO:0016491">
    <property type="term" value="F:oxidoreductase activity"/>
    <property type="evidence" value="ECO:0007669"/>
    <property type="project" value="UniProtKB-KW"/>
</dbReference>
<comment type="caution">
    <text evidence="4">The sequence shown here is derived from an EMBL/GenBank/DDBJ whole genome shotgun (WGS) entry which is preliminary data.</text>
</comment>
<proteinExistence type="inferred from homology"/>
<dbReference type="InterPro" id="IPR036291">
    <property type="entry name" value="NAD(P)-bd_dom_sf"/>
</dbReference>
<keyword evidence="3" id="KW-0812">Transmembrane</keyword>
<evidence type="ECO:0000313" key="5">
    <source>
        <dbReference type="Proteomes" id="UP001233172"/>
    </source>
</evidence>
<evidence type="ECO:0000256" key="3">
    <source>
        <dbReference type="SAM" id="Phobius"/>
    </source>
</evidence>
<dbReference type="InterPro" id="IPR002347">
    <property type="entry name" value="SDR_fam"/>
</dbReference>
<reference evidence="4" key="2">
    <citation type="submission" date="2023-04" db="EMBL/GenBank/DDBJ databases">
        <authorList>
            <person name="Bu L."/>
            <person name="Lu L."/>
            <person name="Laidemitt M.R."/>
            <person name="Zhang S.M."/>
            <person name="Mutuku M."/>
            <person name="Mkoji G."/>
            <person name="Steinauer M."/>
            <person name="Loker E.S."/>
        </authorList>
    </citation>
    <scope>NUCLEOTIDE SEQUENCE</scope>
    <source>
        <strain evidence="4">KasaAsao</strain>
        <tissue evidence="4">Whole Snail</tissue>
    </source>
</reference>
<name>A0AAD8BF47_BIOPF</name>
<evidence type="ECO:0000256" key="2">
    <source>
        <dbReference type="RuleBase" id="RU000363"/>
    </source>
</evidence>
<organism evidence="4 5">
    <name type="scientific">Biomphalaria pfeifferi</name>
    <name type="common">Bloodfluke planorb</name>
    <name type="synonym">Freshwater snail</name>
    <dbReference type="NCBI Taxonomy" id="112525"/>
    <lineage>
        <taxon>Eukaryota</taxon>
        <taxon>Metazoa</taxon>
        <taxon>Spiralia</taxon>
        <taxon>Lophotrochozoa</taxon>
        <taxon>Mollusca</taxon>
        <taxon>Gastropoda</taxon>
        <taxon>Heterobranchia</taxon>
        <taxon>Euthyneura</taxon>
        <taxon>Panpulmonata</taxon>
        <taxon>Hygrophila</taxon>
        <taxon>Lymnaeoidea</taxon>
        <taxon>Planorbidae</taxon>
        <taxon>Biomphalaria</taxon>
    </lineage>
</organism>
<keyword evidence="3" id="KW-0472">Membrane</keyword>
<dbReference type="PROSITE" id="PS00061">
    <property type="entry name" value="ADH_SHORT"/>
    <property type="match status" value="1"/>
</dbReference>
<dbReference type="AlphaFoldDB" id="A0AAD8BF47"/>
<protein>
    <submittedName>
        <fullName evidence="4">Retinol dehydrogenase 2</fullName>
    </submittedName>
</protein>
<keyword evidence="3" id="KW-1133">Transmembrane helix</keyword>
<gene>
    <name evidence="4" type="ORF">Bpfe_017484</name>
</gene>
<dbReference type="InterPro" id="IPR020904">
    <property type="entry name" value="Sc_DH/Rdtase_CS"/>
</dbReference>
<dbReference type="GO" id="GO:0008202">
    <property type="term" value="P:steroid metabolic process"/>
    <property type="evidence" value="ECO:0007669"/>
    <property type="project" value="TreeGrafter"/>
</dbReference>
<keyword evidence="1" id="KW-0560">Oxidoreductase</keyword>
<keyword evidence="5" id="KW-1185">Reference proteome</keyword>
<dbReference type="PRINTS" id="PR00080">
    <property type="entry name" value="SDRFAMILY"/>
</dbReference>